<dbReference type="FunFam" id="1.10.287.130:FF:000002">
    <property type="entry name" value="Two-component osmosensing histidine kinase"/>
    <property type="match status" value="1"/>
</dbReference>
<evidence type="ECO:0000256" key="2">
    <source>
        <dbReference type="ARBA" id="ARBA00004651"/>
    </source>
</evidence>
<dbReference type="InterPro" id="IPR042240">
    <property type="entry name" value="CHASE_sf"/>
</dbReference>
<sequence>MKAKSWIHIAIWMAAVLLSGLLLSALASFQQVRSIDDHVQQALKDESREVEGDLMARLRIYEFRLRGWRGAIHMLGIDNVTLDLFTRYSRARNLQEEFPGARGFGFIRRVKVNEEADFLRRVRADGQPNFTLHQFAPFQGERYVIQYIDPPEVNIEAIGLDIASEPLRRIAAQRSMLSGKATLTAPITFVNESREAYRSFLFLLPVYSTPDTPADLPSRHEEILGWSYAPLAMSEVMTDLDLPVDSLHLEIYDKTDAPQRKLIFETHHQSADGELVQTYSFEREVYGRTWLFQVSAHAAFVESLDPVHPARVFVVGLLASLLLTGMVGTLLLSRQRQHQVMAGQARLATIVENSSDAIIGEALDGRIITWNRAAEQMFGYTEAEILGRPLAPLLVPQERLAEDEALLERVARGERGPTLETQRLHKEGRLIDVTITCSLIREADDSILGAAKLMHDISDRKRAEDYLRQFNASLEQQVSERTAELSRVAGLLQAVLDASSEVSIIAVDMQGEIVVFNRGAELLLGYTAAEMIGIRNLLDFHLPEEVQARAVELSREYGRPIEGMEVFRCKPDEQGAETRQWTYIRKGGSQIQVSMVITSIRTETGALIGHLAIAQDITERLRNSAELLAAKASAESANAAKSLFLANMSHEIRTPMNAVIGIAHLLQGTRLDEQQENLLGKLQIAGRSLLGIINDILDIAKIEAGEMLLENSPFRPHRLFGDLAELFAPQAEAKGLRFAVRADELPEQLTGDALRLNQILMNLVGNALKFTASGGIEVNVECTRETDERCWLRISVQDTGCGIDAEVIERLFSPFTQADTSTTRRFGGTGLGLSVVRGLAEKMGGTVGVRSTLGAGSEFWVRLPFNRVSDDQALSEAASSLDVLVVSQDEGERQRLTQLCRSLGWRATPFFRREDLLEHLGQRLAGRHPLADVLLLDHLAGDDVLETLEQLRALLGRERMPSSVVFSAPRTSAAPTLEDALVDHYARTPLDGSDLYNAIAAASLRHPNGHGEKLIHATELDITQARWLEGIKLLLVDDSDINLEVASLMLQQQGAEVQTCMNGRQALDCLREDTTAFDVVLMDLHMPEMDGFEATRRLRGELGLQRLPVLALTAGALPEERRQAKAAGIDEFLSKPLEPKVLIRAIRRAVQDSRGAPLPIRPIETPTGPSRPWPTIEGIDTVEVAQRMSHDLELFNSSLRRLFSEFGEFRDDEVTQRRLQDDPPGLTARLHKLRGSAGMLGARCLHKLAGEAETQLRIDPDAPNLPTLLGRLVEAYLELERQTNVEEITLPRSDADHLAAGPALARLIDHLRDHDMAALEQFAQACPAIQVSSQALAEQVWQAIDNLDFEQALHLLESAGLVAKE</sequence>
<evidence type="ECO:0000256" key="3">
    <source>
        <dbReference type="ARBA" id="ARBA00012438"/>
    </source>
</evidence>
<dbReference type="Gene3D" id="1.20.120.160">
    <property type="entry name" value="HPT domain"/>
    <property type="match status" value="1"/>
</dbReference>
<keyword evidence="7" id="KW-0812">Transmembrane</keyword>
<dbReference type="InterPro" id="IPR000700">
    <property type="entry name" value="PAS-assoc_C"/>
</dbReference>
<keyword evidence="12" id="KW-0902">Two-component regulatory system</keyword>
<dbReference type="SUPFAM" id="SSF55874">
    <property type="entry name" value="ATPase domain of HSP90 chaperone/DNA topoisomerase II/histidine kinase"/>
    <property type="match status" value="1"/>
</dbReference>
<dbReference type="CDD" id="cd00130">
    <property type="entry name" value="PAS"/>
    <property type="match status" value="2"/>
</dbReference>
<dbReference type="InterPro" id="IPR001789">
    <property type="entry name" value="Sig_transdc_resp-reg_receiver"/>
</dbReference>
<evidence type="ECO:0000256" key="7">
    <source>
        <dbReference type="ARBA" id="ARBA00022692"/>
    </source>
</evidence>
<feature type="domain" description="CHASE" evidence="22">
    <location>
        <begin position="76"/>
        <end position="293"/>
    </location>
</feature>
<dbReference type="GO" id="GO:0005886">
    <property type="term" value="C:plasma membrane"/>
    <property type="evidence" value="ECO:0007669"/>
    <property type="project" value="UniProtKB-SubCell"/>
</dbReference>
<dbReference type="InterPro" id="IPR036097">
    <property type="entry name" value="HisK_dim/P_sf"/>
</dbReference>
<dbReference type="InterPro" id="IPR006189">
    <property type="entry name" value="CHASE_dom"/>
</dbReference>
<dbReference type="GO" id="GO:0006355">
    <property type="term" value="P:regulation of DNA-templated transcription"/>
    <property type="evidence" value="ECO:0007669"/>
    <property type="project" value="InterPro"/>
</dbReference>
<dbReference type="FunFam" id="3.30.565.10:FF:000010">
    <property type="entry name" value="Sensor histidine kinase RcsC"/>
    <property type="match status" value="1"/>
</dbReference>
<dbReference type="CDD" id="cd16922">
    <property type="entry name" value="HATPase_EvgS-ArcB-TorS-like"/>
    <property type="match status" value="1"/>
</dbReference>
<dbReference type="Gene3D" id="3.30.450.20">
    <property type="entry name" value="PAS domain"/>
    <property type="match status" value="2"/>
</dbReference>
<dbReference type="EC" id="2.7.13.3" evidence="3"/>
<keyword evidence="8" id="KW-0547">Nucleotide-binding</keyword>
<organism evidence="24">
    <name type="scientific">Pseudomonas solani</name>
    <dbReference type="NCBI Taxonomy" id="2731552"/>
    <lineage>
        <taxon>Bacteria</taxon>
        <taxon>Pseudomonadati</taxon>
        <taxon>Pseudomonadota</taxon>
        <taxon>Gammaproteobacteria</taxon>
        <taxon>Pseudomonadales</taxon>
        <taxon>Pseudomonadaceae</taxon>
        <taxon>Pseudomonas</taxon>
    </lineage>
</organism>
<dbReference type="Pfam" id="PF00072">
    <property type="entry name" value="Response_reg"/>
    <property type="match status" value="1"/>
</dbReference>
<feature type="domain" description="Response regulatory" evidence="19">
    <location>
        <begin position="1032"/>
        <end position="1150"/>
    </location>
</feature>
<evidence type="ECO:0000256" key="15">
    <source>
        <dbReference type="ARBA" id="ARBA00068150"/>
    </source>
</evidence>
<dbReference type="EMBL" id="CP158373">
    <property type="protein sequence ID" value="XBY66116.1"/>
    <property type="molecule type" value="Genomic_DNA"/>
</dbReference>
<comment type="catalytic activity">
    <reaction evidence="1">
        <text>ATP + protein L-histidine = ADP + protein N-phospho-L-histidine.</text>
        <dbReference type="EC" id="2.7.13.3"/>
    </reaction>
</comment>
<evidence type="ECO:0000259" key="21">
    <source>
        <dbReference type="PROSITE" id="PS50113"/>
    </source>
</evidence>
<keyword evidence="5 17" id="KW-0597">Phosphoprotein</keyword>
<dbReference type="Pfam" id="PF01627">
    <property type="entry name" value="Hpt"/>
    <property type="match status" value="1"/>
</dbReference>
<dbReference type="CDD" id="cd00082">
    <property type="entry name" value="HisKA"/>
    <property type="match status" value="1"/>
</dbReference>
<dbReference type="SUPFAM" id="SSF55785">
    <property type="entry name" value="PYP-like sensor domain (PAS domain)"/>
    <property type="match status" value="2"/>
</dbReference>
<evidence type="ECO:0000256" key="14">
    <source>
        <dbReference type="ARBA" id="ARBA00064003"/>
    </source>
</evidence>
<dbReference type="InterPro" id="IPR003661">
    <property type="entry name" value="HisK_dim/P_dom"/>
</dbReference>
<evidence type="ECO:0000259" key="22">
    <source>
        <dbReference type="PROSITE" id="PS50839"/>
    </source>
</evidence>
<feature type="domain" description="HPt" evidence="23">
    <location>
        <begin position="1192"/>
        <end position="1286"/>
    </location>
</feature>
<dbReference type="PROSITE" id="PS50113">
    <property type="entry name" value="PAC"/>
    <property type="match status" value="2"/>
</dbReference>
<dbReference type="SMART" id="SM00448">
    <property type="entry name" value="REC"/>
    <property type="match status" value="1"/>
</dbReference>
<evidence type="ECO:0000256" key="5">
    <source>
        <dbReference type="ARBA" id="ARBA00022553"/>
    </source>
</evidence>
<evidence type="ECO:0000256" key="8">
    <source>
        <dbReference type="ARBA" id="ARBA00022741"/>
    </source>
</evidence>
<dbReference type="SUPFAM" id="SSF52172">
    <property type="entry name" value="CheY-like"/>
    <property type="match status" value="2"/>
</dbReference>
<dbReference type="NCBIfam" id="TIGR00229">
    <property type="entry name" value="sensory_box"/>
    <property type="match status" value="2"/>
</dbReference>
<protein>
    <recommendedName>
        <fullName evidence="15">Sensory/regulatory protein RpfC</fullName>
        <ecNumber evidence="3">2.7.13.3</ecNumber>
    </recommendedName>
</protein>
<dbReference type="InterPro" id="IPR011006">
    <property type="entry name" value="CheY-like_superfamily"/>
</dbReference>
<dbReference type="SMART" id="SM01079">
    <property type="entry name" value="CHASE"/>
    <property type="match status" value="1"/>
</dbReference>
<dbReference type="PROSITE" id="PS50839">
    <property type="entry name" value="CHASE"/>
    <property type="match status" value="1"/>
</dbReference>
<proteinExistence type="predicted"/>
<dbReference type="PROSITE" id="PS50110">
    <property type="entry name" value="RESPONSE_REGULATORY"/>
    <property type="match status" value="2"/>
</dbReference>
<feature type="modified residue" description="4-aspartylphosphate" evidence="17">
    <location>
        <position position="937"/>
    </location>
</feature>
<dbReference type="InterPro" id="IPR003594">
    <property type="entry name" value="HATPase_dom"/>
</dbReference>
<evidence type="ECO:0000256" key="17">
    <source>
        <dbReference type="PROSITE-ProRule" id="PRU00169"/>
    </source>
</evidence>
<dbReference type="SUPFAM" id="SSF47384">
    <property type="entry name" value="Homodimeric domain of signal transducing histidine kinase"/>
    <property type="match status" value="1"/>
</dbReference>
<keyword evidence="9" id="KW-0418">Kinase</keyword>
<feature type="modified residue" description="4-aspartylphosphate" evidence="17">
    <location>
        <position position="1083"/>
    </location>
</feature>
<dbReference type="InterPro" id="IPR035965">
    <property type="entry name" value="PAS-like_dom_sf"/>
</dbReference>
<name>A0AAU7YAV7_9PSED</name>
<dbReference type="PRINTS" id="PR00344">
    <property type="entry name" value="BCTRLSENSOR"/>
</dbReference>
<dbReference type="Gene3D" id="3.30.565.10">
    <property type="entry name" value="Histidine kinase-like ATPase, C-terminal domain"/>
    <property type="match status" value="1"/>
</dbReference>
<evidence type="ECO:0000256" key="12">
    <source>
        <dbReference type="ARBA" id="ARBA00023012"/>
    </source>
</evidence>
<dbReference type="Pfam" id="PF00512">
    <property type="entry name" value="HisKA"/>
    <property type="match status" value="1"/>
</dbReference>
<evidence type="ECO:0000259" key="23">
    <source>
        <dbReference type="PROSITE" id="PS50894"/>
    </source>
</evidence>
<evidence type="ECO:0000256" key="1">
    <source>
        <dbReference type="ARBA" id="ARBA00000085"/>
    </source>
</evidence>
<evidence type="ECO:0000256" key="11">
    <source>
        <dbReference type="ARBA" id="ARBA00022989"/>
    </source>
</evidence>
<keyword evidence="13" id="KW-0472">Membrane</keyword>
<dbReference type="InterPro" id="IPR004358">
    <property type="entry name" value="Sig_transdc_His_kin-like_C"/>
</dbReference>
<accession>A0AAU7YAV7</accession>
<dbReference type="InterPro" id="IPR036641">
    <property type="entry name" value="HPT_dom_sf"/>
</dbReference>
<evidence type="ECO:0000256" key="4">
    <source>
        <dbReference type="ARBA" id="ARBA00022475"/>
    </source>
</evidence>
<evidence type="ECO:0000256" key="16">
    <source>
        <dbReference type="PROSITE-ProRule" id="PRU00110"/>
    </source>
</evidence>
<gene>
    <name evidence="24" type="ORF">ABS648_10270</name>
</gene>
<dbReference type="GO" id="GO:0000155">
    <property type="term" value="F:phosphorelay sensor kinase activity"/>
    <property type="evidence" value="ECO:0007669"/>
    <property type="project" value="InterPro"/>
</dbReference>
<dbReference type="Pfam" id="PF03924">
    <property type="entry name" value="CHASE"/>
    <property type="match status" value="1"/>
</dbReference>
<keyword evidence="6" id="KW-0808">Transferase</keyword>
<dbReference type="PROSITE" id="PS50109">
    <property type="entry name" value="HIS_KIN"/>
    <property type="match status" value="1"/>
</dbReference>
<dbReference type="SMART" id="SM00086">
    <property type="entry name" value="PAC"/>
    <property type="match status" value="2"/>
</dbReference>
<dbReference type="SMART" id="SM00091">
    <property type="entry name" value="PAS"/>
    <property type="match status" value="2"/>
</dbReference>
<dbReference type="Gene3D" id="3.30.450.350">
    <property type="entry name" value="CHASE domain"/>
    <property type="match status" value="1"/>
</dbReference>
<evidence type="ECO:0000256" key="10">
    <source>
        <dbReference type="ARBA" id="ARBA00022840"/>
    </source>
</evidence>
<keyword evidence="10" id="KW-0067">ATP-binding</keyword>
<dbReference type="CDD" id="cd17546">
    <property type="entry name" value="REC_hyHK_CKI1_RcsC-like"/>
    <property type="match status" value="1"/>
</dbReference>
<dbReference type="Gene3D" id="3.40.50.2300">
    <property type="match status" value="2"/>
</dbReference>
<dbReference type="Gene3D" id="1.10.287.130">
    <property type="match status" value="1"/>
</dbReference>
<dbReference type="PROSITE" id="PS50894">
    <property type="entry name" value="HPT"/>
    <property type="match status" value="1"/>
</dbReference>
<evidence type="ECO:0000256" key="13">
    <source>
        <dbReference type="ARBA" id="ARBA00023136"/>
    </source>
</evidence>
<keyword evidence="4" id="KW-1003">Cell membrane</keyword>
<evidence type="ECO:0000259" key="20">
    <source>
        <dbReference type="PROSITE" id="PS50112"/>
    </source>
</evidence>
<dbReference type="Pfam" id="PF02518">
    <property type="entry name" value="HATPase_c"/>
    <property type="match status" value="1"/>
</dbReference>
<dbReference type="InterPro" id="IPR036890">
    <property type="entry name" value="HATPase_C_sf"/>
</dbReference>
<evidence type="ECO:0000259" key="18">
    <source>
        <dbReference type="PROSITE" id="PS50109"/>
    </source>
</evidence>
<feature type="domain" description="PAS" evidence="20">
    <location>
        <begin position="488"/>
        <end position="545"/>
    </location>
</feature>
<dbReference type="InterPro" id="IPR008207">
    <property type="entry name" value="Sig_transdc_His_kin_Hpt_dom"/>
</dbReference>
<feature type="domain" description="PAC" evidence="21">
    <location>
        <begin position="577"/>
        <end position="629"/>
    </location>
</feature>
<dbReference type="SMART" id="SM00388">
    <property type="entry name" value="HisKA"/>
    <property type="match status" value="1"/>
</dbReference>
<dbReference type="SMART" id="SM00387">
    <property type="entry name" value="HATPase_c"/>
    <property type="match status" value="1"/>
</dbReference>
<dbReference type="InterPro" id="IPR001610">
    <property type="entry name" value="PAC"/>
</dbReference>
<feature type="domain" description="Response regulatory" evidence="19">
    <location>
        <begin position="882"/>
        <end position="1003"/>
    </location>
</feature>
<feature type="domain" description="Histidine kinase" evidence="18">
    <location>
        <begin position="647"/>
        <end position="867"/>
    </location>
</feature>
<comment type="subcellular location">
    <subcellularLocation>
        <location evidence="2">Cell membrane</location>
        <topology evidence="2">Multi-pass membrane protein</topology>
    </subcellularLocation>
</comment>
<evidence type="ECO:0000256" key="9">
    <source>
        <dbReference type="ARBA" id="ARBA00022777"/>
    </source>
</evidence>
<evidence type="ECO:0000256" key="6">
    <source>
        <dbReference type="ARBA" id="ARBA00022679"/>
    </source>
</evidence>
<keyword evidence="11" id="KW-1133">Transmembrane helix</keyword>
<feature type="domain" description="PAS" evidence="20">
    <location>
        <begin position="343"/>
        <end position="414"/>
    </location>
</feature>
<dbReference type="PROSITE" id="PS50112">
    <property type="entry name" value="PAS"/>
    <property type="match status" value="2"/>
</dbReference>
<feature type="domain" description="PAC" evidence="21">
    <location>
        <begin position="417"/>
        <end position="469"/>
    </location>
</feature>
<feature type="modified residue" description="Phosphohistidine" evidence="16">
    <location>
        <position position="1231"/>
    </location>
</feature>
<dbReference type="InterPro" id="IPR013767">
    <property type="entry name" value="PAS_fold"/>
</dbReference>
<dbReference type="RefSeq" id="WP_350448174.1">
    <property type="nucleotide sequence ID" value="NZ_CP158373.1"/>
</dbReference>
<dbReference type="InterPro" id="IPR005467">
    <property type="entry name" value="His_kinase_dom"/>
</dbReference>
<evidence type="ECO:0000313" key="24">
    <source>
        <dbReference type="EMBL" id="XBY66116.1"/>
    </source>
</evidence>
<reference evidence="24" key="1">
    <citation type="submission" date="2023-08" db="EMBL/GenBank/DDBJ databases">
        <title>Increased levels of nutrients transform a symbiont into a lethal pathobiont.</title>
        <authorList>
            <person name="Lachnit T."/>
            <person name="Ulrich L."/>
            <person name="Willmer F.M."/>
            <person name="Hasenbein T."/>
            <person name="Steiner L.X."/>
            <person name="Wolters M."/>
            <person name="Herbst E.M."/>
            <person name="Deines P."/>
        </authorList>
    </citation>
    <scope>NUCLEOTIDE SEQUENCE</scope>
    <source>
        <strain evidence="24">T3</strain>
    </source>
</reference>
<comment type="subunit">
    <text evidence="14">At low DSF concentrations, interacts with RpfF.</text>
</comment>
<dbReference type="PANTHER" id="PTHR45339:SF1">
    <property type="entry name" value="HYBRID SIGNAL TRANSDUCTION HISTIDINE KINASE J"/>
    <property type="match status" value="1"/>
</dbReference>
<dbReference type="Pfam" id="PF13426">
    <property type="entry name" value="PAS_9"/>
    <property type="match status" value="1"/>
</dbReference>
<evidence type="ECO:0000259" key="19">
    <source>
        <dbReference type="PROSITE" id="PS50110"/>
    </source>
</evidence>
<dbReference type="SUPFAM" id="SSF47226">
    <property type="entry name" value="Histidine-containing phosphotransfer domain, HPT domain"/>
    <property type="match status" value="1"/>
</dbReference>
<dbReference type="PANTHER" id="PTHR45339">
    <property type="entry name" value="HYBRID SIGNAL TRANSDUCTION HISTIDINE KINASE J"/>
    <property type="match status" value="1"/>
</dbReference>
<dbReference type="Pfam" id="PF00989">
    <property type="entry name" value="PAS"/>
    <property type="match status" value="1"/>
</dbReference>
<dbReference type="InterPro" id="IPR000014">
    <property type="entry name" value="PAS"/>
</dbReference>
<dbReference type="GO" id="GO:0005524">
    <property type="term" value="F:ATP binding"/>
    <property type="evidence" value="ECO:0007669"/>
    <property type="project" value="UniProtKB-KW"/>
</dbReference>